<dbReference type="Gene3D" id="3.30.160.60">
    <property type="entry name" value="Classic Zinc Finger"/>
    <property type="match status" value="2"/>
</dbReference>
<dbReference type="AlphaFoldDB" id="A0A8J1T582"/>
<comment type="caution">
    <text evidence="1">The sequence shown here is derived from an EMBL/GenBank/DDBJ whole genome shotgun (WGS) entry which is preliminary data.</text>
</comment>
<gene>
    <name evidence="1" type="ORF">OFUS_LOCUS11053</name>
</gene>
<dbReference type="PROSITE" id="PS50157">
    <property type="entry name" value="ZINC_FINGER_C2H2_2"/>
    <property type="match status" value="1"/>
</dbReference>
<dbReference type="InterPro" id="IPR036236">
    <property type="entry name" value="Znf_C2H2_sf"/>
</dbReference>
<keyword evidence="2" id="KW-1185">Reference proteome</keyword>
<sequence length="129" mass="14699">MAASVTPLIEELDLSVISVGAEEEMHIMYLDENRNELDKVCQSTPKGVQQLIGTIDPDATKRKILLCALCEFNTTHKNSLTRHMSRKHTSIYDVFECDQCGKIYKSKDTLNDHVRGYHNGEFKCSQCFK</sequence>
<dbReference type="SMART" id="SM00355">
    <property type="entry name" value="ZnF_C2H2"/>
    <property type="match status" value="2"/>
</dbReference>
<evidence type="ECO:0000313" key="1">
    <source>
        <dbReference type="EMBL" id="CAH1784932.1"/>
    </source>
</evidence>
<dbReference type="PROSITE" id="PS00028">
    <property type="entry name" value="ZINC_FINGER_C2H2_1"/>
    <property type="match status" value="1"/>
</dbReference>
<dbReference type="OrthoDB" id="10039931at2759"/>
<proteinExistence type="predicted"/>
<organism evidence="1 2">
    <name type="scientific">Owenia fusiformis</name>
    <name type="common">Polychaete worm</name>
    <dbReference type="NCBI Taxonomy" id="6347"/>
    <lineage>
        <taxon>Eukaryota</taxon>
        <taxon>Metazoa</taxon>
        <taxon>Spiralia</taxon>
        <taxon>Lophotrochozoa</taxon>
        <taxon>Annelida</taxon>
        <taxon>Polychaeta</taxon>
        <taxon>Sedentaria</taxon>
        <taxon>Canalipalpata</taxon>
        <taxon>Sabellida</taxon>
        <taxon>Oweniida</taxon>
        <taxon>Oweniidae</taxon>
        <taxon>Owenia</taxon>
    </lineage>
</organism>
<dbReference type="Pfam" id="PF00096">
    <property type="entry name" value="zf-C2H2"/>
    <property type="match status" value="1"/>
</dbReference>
<protein>
    <submittedName>
        <fullName evidence="1">Uncharacterized protein</fullName>
    </submittedName>
</protein>
<name>A0A8J1T582_OWEFU</name>
<accession>A0A8J1T582</accession>
<dbReference type="EMBL" id="CAIIXF020000005">
    <property type="protein sequence ID" value="CAH1784932.1"/>
    <property type="molecule type" value="Genomic_DNA"/>
</dbReference>
<dbReference type="SUPFAM" id="SSF57667">
    <property type="entry name" value="beta-beta-alpha zinc fingers"/>
    <property type="match status" value="1"/>
</dbReference>
<reference evidence="1" key="1">
    <citation type="submission" date="2022-03" db="EMBL/GenBank/DDBJ databases">
        <authorList>
            <person name="Martin C."/>
        </authorList>
    </citation>
    <scope>NUCLEOTIDE SEQUENCE</scope>
</reference>
<dbReference type="Proteomes" id="UP000749559">
    <property type="component" value="Unassembled WGS sequence"/>
</dbReference>
<evidence type="ECO:0000313" key="2">
    <source>
        <dbReference type="Proteomes" id="UP000749559"/>
    </source>
</evidence>
<dbReference type="InterPro" id="IPR013087">
    <property type="entry name" value="Znf_C2H2_type"/>
</dbReference>